<dbReference type="Gene3D" id="1.20.58.2220">
    <property type="entry name" value="Formin, FH2 domain"/>
    <property type="match status" value="1"/>
</dbReference>
<dbReference type="GO" id="GO:0071203">
    <property type="term" value="C:WASH complex"/>
    <property type="evidence" value="ECO:0007669"/>
    <property type="project" value="InterPro"/>
</dbReference>
<dbReference type="InterPro" id="IPR016024">
    <property type="entry name" value="ARM-type_fold"/>
</dbReference>
<dbReference type="SUPFAM" id="SSF101447">
    <property type="entry name" value="Formin homology 2 domain (FH2 domain)"/>
    <property type="match status" value="1"/>
</dbReference>
<feature type="region of interest" description="Disordered" evidence="1">
    <location>
        <begin position="650"/>
        <end position="671"/>
    </location>
</feature>
<evidence type="ECO:0000256" key="1">
    <source>
        <dbReference type="SAM" id="MobiDB-lite"/>
    </source>
</evidence>
<feature type="domain" description="FH2" evidence="2">
    <location>
        <begin position="910"/>
        <end position="1334"/>
    </location>
</feature>
<dbReference type="SUPFAM" id="SSF48371">
    <property type="entry name" value="ARM repeat"/>
    <property type="match status" value="1"/>
</dbReference>
<dbReference type="PANTHER" id="PTHR45725">
    <property type="entry name" value="FORMIN HOMOLOGY 2 FAMILY MEMBER"/>
    <property type="match status" value="1"/>
</dbReference>
<dbReference type="SMART" id="SM00498">
    <property type="entry name" value="FH2"/>
    <property type="match status" value="1"/>
</dbReference>
<dbReference type="PROSITE" id="PS51444">
    <property type="entry name" value="FH2"/>
    <property type="match status" value="1"/>
</dbReference>
<comment type="caution">
    <text evidence="3">The sequence shown here is derived from an EMBL/GenBank/DDBJ whole genome shotgun (WGS) entry which is preliminary data.</text>
</comment>
<dbReference type="InterPro" id="IPR015425">
    <property type="entry name" value="FH2_Formin"/>
</dbReference>
<feature type="compositionally biased region" description="Low complexity" evidence="1">
    <location>
        <begin position="322"/>
        <end position="338"/>
    </location>
</feature>
<dbReference type="InterPro" id="IPR011989">
    <property type="entry name" value="ARM-like"/>
</dbReference>
<feature type="compositionally biased region" description="Gly residues" evidence="1">
    <location>
        <begin position="285"/>
        <end position="302"/>
    </location>
</feature>
<feature type="compositionally biased region" description="Pro residues" evidence="1">
    <location>
        <begin position="650"/>
        <end position="664"/>
    </location>
</feature>
<feature type="region of interest" description="Disordered" evidence="1">
    <location>
        <begin position="962"/>
        <end position="984"/>
    </location>
</feature>
<dbReference type="PANTHER" id="PTHR45725:SF1">
    <property type="entry name" value="DISHEVELLED ASSOCIATED ACTIVATOR OF MORPHOGENESIS, ISOFORM D"/>
    <property type="match status" value="1"/>
</dbReference>
<protein>
    <recommendedName>
        <fullName evidence="2">FH2 domain-containing protein</fullName>
    </recommendedName>
</protein>
<feature type="region of interest" description="Disordered" evidence="1">
    <location>
        <begin position="10"/>
        <end position="31"/>
    </location>
</feature>
<dbReference type="Pfam" id="PF02181">
    <property type="entry name" value="FH2"/>
    <property type="match status" value="1"/>
</dbReference>
<proteinExistence type="predicted"/>
<dbReference type="Pfam" id="PF10152">
    <property type="entry name" value="CCDC53"/>
    <property type="match status" value="4"/>
</dbReference>
<organism evidence="3 4">
    <name type="scientific">Tribonema minus</name>
    <dbReference type="NCBI Taxonomy" id="303371"/>
    <lineage>
        <taxon>Eukaryota</taxon>
        <taxon>Sar</taxon>
        <taxon>Stramenopiles</taxon>
        <taxon>Ochrophyta</taxon>
        <taxon>PX clade</taxon>
        <taxon>Xanthophyceae</taxon>
        <taxon>Tribonematales</taxon>
        <taxon>Tribonemataceae</taxon>
        <taxon>Tribonema</taxon>
    </lineage>
</organism>
<dbReference type="Gene3D" id="1.25.10.10">
    <property type="entry name" value="Leucine-rich Repeat Variant"/>
    <property type="match status" value="1"/>
</dbReference>
<evidence type="ECO:0000313" key="3">
    <source>
        <dbReference type="EMBL" id="KAG5189751.1"/>
    </source>
</evidence>
<feature type="region of interest" description="Disordered" evidence="1">
    <location>
        <begin position="860"/>
        <end position="879"/>
    </location>
</feature>
<feature type="compositionally biased region" description="Gly residues" evidence="1">
    <location>
        <begin position="243"/>
        <end position="262"/>
    </location>
</feature>
<gene>
    <name evidence="3" type="ORF">JKP88DRAFT_347680</name>
</gene>
<feature type="region of interest" description="Disordered" evidence="1">
    <location>
        <begin position="234"/>
        <end position="358"/>
    </location>
</feature>
<feature type="compositionally biased region" description="Basic and acidic residues" evidence="1">
    <location>
        <begin position="970"/>
        <end position="984"/>
    </location>
</feature>
<feature type="compositionally biased region" description="Gly residues" evidence="1">
    <location>
        <begin position="309"/>
        <end position="321"/>
    </location>
</feature>
<feature type="region of interest" description="Disordered" evidence="1">
    <location>
        <begin position="383"/>
        <end position="403"/>
    </location>
</feature>
<reference evidence="3" key="1">
    <citation type="submission" date="2021-02" db="EMBL/GenBank/DDBJ databases">
        <title>First Annotated Genome of the Yellow-green Alga Tribonema minus.</title>
        <authorList>
            <person name="Mahan K.M."/>
        </authorList>
    </citation>
    <scope>NUCLEOTIDE SEQUENCE</scope>
    <source>
        <strain evidence="3">UTEX B ZZ1240</strain>
    </source>
</reference>
<feature type="region of interest" description="Disordered" evidence="1">
    <location>
        <begin position="1476"/>
        <end position="1509"/>
    </location>
</feature>
<dbReference type="Proteomes" id="UP000664859">
    <property type="component" value="Unassembled WGS sequence"/>
</dbReference>
<evidence type="ECO:0000259" key="2">
    <source>
        <dbReference type="PROSITE" id="PS51444"/>
    </source>
</evidence>
<dbReference type="InterPro" id="IPR042201">
    <property type="entry name" value="FH2_Formin_sf"/>
</dbReference>
<dbReference type="InterPro" id="IPR051425">
    <property type="entry name" value="Formin_Homology"/>
</dbReference>
<name>A0A835ZAW9_9STRA</name>
<sequence>MGFKKLLGGVSGHRRGSASQQSDSHSELISPARGDAAAPLKRAAGGNLFAGLSGAVTEELDNVLEALQNEAPVPSLERVLDLKDVLQDAESLHVPQIVGGGVLEMMAAALAAIADAREAADAAVNEAAATDAAEADAQDVAADRAASVFARALRGGAEGAGEGAAAAIEAELVRCLLLLLRFDDAPVVSVLARRDELLAAAAATAVGSPSAYVRGSLTRLLAVIAAAVDISPDARGGNRSPAGGNGGNRSPAGGGGGFGGRRGSLADSTGSVPSAGGIARRGSLVGDGSGGGGGGGAIGGGRRPSLMPSGGGGGGRRGSLGGASDASSAYGGDSAHGSTHSSAQMGGDSAHGSVGTLRGSLAHGTTLRRGSAVTSGGGGFGVVPVSATASDDDEGDEGGSDEVLSGADAVVKALDRAAAARGEKLTFAGLVSALGNSNNGLRTKVDILVLFNTLLSVEELEVRLALRGEMCLANMLGTLKVLKEQYSVRGVRQASEADMTDGESIDSMPASLYDAYRTNMYLSDDDITVYNDPEMETDRALLEDLKTAIDQFEEWMKQDELVVLASLQNPATLAAHEAYSNLQEYPDSQAHFLDHLEHLKQISSLTGSETHLWAALCRAAKAMFDDAPPAAPGQLQQSLLLPAGLALPVPAPRPLPPPPAPAAPAPSAGDPRVDKYLKMLKAGVPRGAVEMKMSAEGLDPSLLDGPGNDDDAPPSYASVVPAAAAATAAAAAAAASDPRVNKYLKMLKAGVPRGAVEQKMAAEGLDPSLLDGGAAAAAPAPASDPRVDKYLKMLKAGVPRGAVEQKMAAEGLDSSLLDGGAAAAAPAPASDPRVDKYLKMLKAGVPRGAVEQKMATEGLDSSLLDGPGASGAPPPLPGGMLRGMPPPLPGMARGPPPLPGMMPKAALPPPPKIKKPDFTRRAFHVERLEGPAVNSSIFTKVDAKLTIPKDLLREAFEQKPLTPAQMAVQKKKENDENKKAEESNVKRKRSILMGKTQTAAGMKIQQLKLQNMTGSDVLRAVAVLDENFLRHHMKSLTDDFWPKGKADEQSKKSLEYKDLETALSGFKGPLEEIDDASQLILALWKMKDRHTRLECTDTIINFAVDAEVLTERIQLMSTVFREVTGSKKLQQIMVMTLELANFLNEGTVRENAQGVPLSALLKLETVKYFDKKGTLLHMLAIWAKKDHPEVLALEKDLPVTCDDAVKKEDIEDLNKQVQLLGKKVKQVKDFTAAMSETDQPDIGGFKDKFVPCANKFLLDANSKLDALRKYLKEASESYHTTAKLYGENPEQQPANAFVGMVSRFAAMLKRAQLENHQREVTLERQRRAAKDKADKEAMVKARQAARKAAASPAGGGAKNFADAATAAAAAQSAAASILNARFDRIKADQAEHSNAPALTPDGRRVFASGGGAGGPSRARSGTRFARGAGGGVDEGAHQQALADALQKRFRSGTLAGAAALDKAGTLAGAAALDASELHDSTHRKPKPLSQDHLDASDNFKTFKPRRGIS</sequence>
<dbReference type="OrthoDB" id="206927at2759"/>
<keyword evidence="4" id="KW-1185">Reference proteome</keyword>
<evidence type="ECO:0000313" key="4">
    <source>
        <dbReference type="Proteomes" id="UP000664859"/>
    </source>
</evidence>
<feature type="compositionally biased region" description="Acidic residues" evidence="1">
    <location>
        <begin position="390"/>
        <end position="400"/>
    </location>
</feature>
<dbReference type="EMBL" id="JAFCMP010000046">
    <property type="protein sequence ID" value="KAG5189751.1"/>
    <property type="molecule type" value="Genomic_DNA"/>
</dbReference>
<dbReference type="InterPro" id="IPR019309">
    <property type="entry name" value="WASHC3"/>
</dbReference>
<accession>A0A835ZAW9</accession>